<evidence type="ECO:0000259" key="2">
    <source>
        <dbReference type="Pfam" id="PF00561"/>
    </source>
</evidence>
<evidence type="ECO:0000313" key="3">
    <source>
        <dbReference type="EMBL" id="CAF1104345.1"/>
    </source>
</evidence>
<keyword evidence="4" id="KW-1185">Reference proteome</keyword>
<feature type="domain" description="AB hydrolase-1" evidence="2">
    <location>
        <begin position="2"/>
        <end position="98"/>
    </location>
</feature>
<gene>
    <name evidence="3" type="ORF">OXX778_LOCUS21311</name>
</gene>
<dbReference type="OrthoDB" id="190201at2759"/>
<dbReference type="SUPFAM" id="SSF53474">
    <property type="entry name" value="alpha/beta-Hydrolases"/>
    <property type="match status" value="1"/>
</dbReference>
<dbReference type="Pfam" id="PF00561">
    <property type="entry name" value="Abhydrolase_1"/>
    <property type="match status" value="1"/>
</dbReference>
<dbReference type="AlphaFoldDB" id="A0A814PDU5"/>
<feature type="non-terminal residue" evidence="3">
    <location>
        <position position="1"/>
    </location>
</feature>
<dbReference type="InterPro" id="IPR000073">
    <property type="entry name" value="AB_hydrolase_1"/>
</dbReference>
<name>A0A814PDU5_9BILA</name>
<keyword evidence="1" id="KW-0812">Transmembrane</keyword>
<sequence>NSFRPIAPYICKNDDYYMISIDLPGHGFSCKLPDGIPYSPKLIVSTLRRIVRKLGLKDFYFVCHSYGIGLGLLYHIVFKNEVKGLVSLDWIFPITDHDFDFDVTIGTWSFTSYSELWKNGIENFIDFEEAEISKENHKKTLTRDLALSILMRHNNHLNEESAKILLERALIANKDGSLQFSRDIRIKHAGYSLDHYIQFYYLLPEIMRNVNAPILSIHADPPSFGEDAVNSTIQFLKKINQNSKNRIEFTKILGTHHFHMIKPKETSEIIHKFFNKIK</sequence>
<feature type="transmembrane region" description="Helical" evidence="1">
    <location>
        <begin position="59"/>
        <end position="78"/>
    </location>
</feature>
<organism evidence="3 4">
    <name type="scientific">Brachionus calyciflorus</name>
    <dbReference type="NCBI Taxonomy" id="104777"/>
    <lineage>
        <taxon>Eukaryota</taxon>
        <taxon>Metazoa</taxon>
        <taxon>Spiralia</taxon>
        <taxon>Gnathifera</taxon>
        <taxon>Rotifera</taxon>
        <taxon>Eurotatoria</taxon>
        <taxon>Monogononta</taxon>
        <taxon>Pseudotrocha</taxon>
        <taxon>Ploima</taxon>
        <taxon>Brachionidae</taxon>
        <taxon>Brachionus</taxon>
    </lineage>
</organism>
<dbReference type="PANTHER" id="PTHR43798:SF33">
    <property type="entry name" value="HYDROLASE, PUTATIVE (AFU_ORTHOLOGUE AFUA_2G14860)-RELATED"/>
    <property type="match status" value="1"/>
</dbReference>
<dbReference type="InterPro" id="IPR050266">
    <property type="entry name" value="AB_hydrolase_sf"/>
</dbReference>
<dbReference type="Proteomes" id="UP000663879">
    <property type="component" value="Unassembled WGS sequence"/>
</dbReference>
<protein>
    <recommendedName>
        <fullName evidence="2">AB hydrolase-1 domain-containing protein</fullName>
    </recommendedName>
</protein>
<evidence type="ECO:0000313" key="4">
    <source>
        <dbReference type="Proteomes" id="UP000663879"/>
    </source>
</evidence>
<proteinExistence type="predicted"/>
<keyword evidence="1" id="KW-1133">Transmembrane helix</keyword>
<keyword evidence="1" id="KW-0472">Membrane</keyword>
<evidence type="ECO:0000256" key="1">
    <source>
        <dbReference type="SAM" id="Phobius"/>
    </source>
</evidence>
<dbReference type="Gene3D" id="3.40.50.1820">
    <property type="entry name" value="alpha/beta hydrolase"/>
    <property type="match status" value="1"/>
</dbReference>
<dbReference type="PANTHER" id="PTHR43798">
    <property type="entry name" value="MONOACYLGLYCEROL LIPASE"/>
    <property type="match status" value="1"/>
</dbReference>
<dbReference type="InterPro" id="IPR029058">
    <property type="entry name" value="AB_hydrolase_fold"/>
</dbReference>
<reference evidence="3" key="1">
    <citation type="submission" date="2021-02" db="EMBL/GenBank/DDBJ databases">
        <authorList>
            <person name="Nowell W R."/>
        </authorList>
    </citation>
    <scope>NUCLEOTIDE SEQUENCE</scope>
    <source>
        <strain evidence="3">Ploen Becks lab</strain>
    </source>
</reference>
<dbReference type="GO" id="GO:0016020">
    <property type="term" value="C:membrane"/>
    <property type="evidence" value="ECO:0007669"/>
    <property type="project" value="TreeGrafter"/>
</dbReference>
<accession>A0A814PDU5</accession>
<dbReference type="EMBL" id="CAJNOC010007753">
    <property type="protein sequence ID" value="CAF1104345.1"/>
    <property type="molecule type" value="Genomic_DNA"/>
</dbReference>
<comment type="caution">
    <text evidence="3">The sequence shown here is derived from an EMBL/GenBank/DDBJ whole genome shotgun (WGS) entry which is preliminary data.</text>
</comment>